<name>A0A7C3IYS5_UNCW3</name>
<dbReference type="PANTHER" id="PTHR48079:SF6">
    <property type="entry name" value="NAD(P)-BINDING DOMAIN-CONTAINING PROTEIN-RELATED"/>
    <property type="match status" value="1"/>
</dbReference>
<dbReference type="GO" id="GO:0004029">
    <property type="term" value="F:aldehyde dehydrogenase (NAD+) activity"/>
    <property type="evidence" value="ECO:0007669"/>
    <property type="project" value="TreeGrafter"/>
</dbReference>
<evidence type="ECO:0000313" key="2">
    <source>
        <dbReference type="EMBL" id="HFJ53223.1"/>
    </source>
</evidence>
<organism evidence="2">
    <name type="scientific">candidate division WOR-3 bacterium</name>
    <dbReference type="NCBI Taxonomy" id="2052148"/>
    <lineage>
        <taxon>Bacteria</taxon>
        <taxon>Bacteria division WOR-3</taxon>
    </lineage>
</organism>
<accession>A0A7C3IYS5</accession>
<gene>
    <name evidence="2" type="ORF">ENS16_00830</name>
</gene>
<dbReference type="InterPro" id="IPR001509">
    <property type="entry name" value="Epimerase_deHydtase"/>
</dbReference>
<dbReference type="SMART" id="SM00822">
    <property type="entry name" value="PKS_KR"/>
    <property type="match status" value="1"/>
</dbReference>
<comment type="caution">
    <text evidence="2">The sequence shown here is derived from an EMBL/GenBank/DDBJ whole genome shotgun (WGS) entry which is preliminary data.</text>
</comment>
<dbReference type="SUPFAM" id="SSF51735">
    <property type="entry name" value="NAD(P)-binding Rossmann-fold domains"/>
    <property type="match status" value="1"/>
</dbReference>
<dbReference type="EMBL" id="DSTU01000001">
    <property type="protein sequence ID" value="HFJ53223.1"/>
    <property type="molecule type" value="Genomic_DNA"/>
</dbReference>
<dbReference type="Gene3D" id="3.40.50.720">
    <property type="entry name" value="NAD(P)-binding Rossmann-like Domain"/>
    <property type="match status" value="1"/>
</dbReference>
<dbReference type="InterPro" id="IPR057326">
    <property type="entry name" value="KR_dom"/>
</dbReference>
<evidence type="ECO:0000259" key="1">
    <source>
        <dbReference type="SMART" id="SM00822"/>
    </source>
</evidence>
<proteinExistence type="predicted"/>
<dbReference type="InterPro" id="IPR036291">
    <property type="entry name" value="NAD(P)-bd_dom_sf"/>
</dbReference>
<dbReference type="GO" id="GO:0005737">
    <property type="term" value="C:cytoplasm"/>
    <property type="evidence" value="ECO:0007669"/>
    <property type="project" value="TreeGrafter"/>
</dbReference>
<dbReference type="AlphaFoldDB" id="A0A7C3IYS5"/>
<dbReference type="PANTHER" id="PTHR48079">
    <property type="entry name" value="PROTEIN YEEZ"/>
    <property type="match status" value="1"/>
</dbReference>
<dbReference type="Pfam" id="PF01370">
    <property type="entry name" value="Epimerase"/>
    <property type="match status" value="1"/>
</dbReference>
<sequence length="320" mass="36056">MMARVLVTGANGFIGSHLCEYLLHQGYQVRALVRRTSNRQWLEGLPVELFFGDLTSPDTLKDAVAGVQAVLHTAAVVRARRQEDFVQVNYVGTRVLARLAAEAGVERFVLFSSVAAAGPGSPDRPLDESRTPMPVSNYGRAKLAAENAVLELRGQMKVVILRFPAVYGPRDRDGLMLWRTFARGWAPVLGGTFSLIYVADAVRAAVLAMERDVPSGAIYFVSDGNCYNYDIIAREWERITGKRLRRLRVPLVLGMLAARIYSWLKREGTIFNPDKLRELCQQCWVCENRRAEAELGFKPEYDLCRGGEITLRWYKERGWI</sequence>
<reference evidence="2" key="1">
    <citation type="journal article" date="2020" name="mSystems">
        <title>Genome- and Community-Level Interaction Insights into Carbon Utilization and Element Cycling Functions of Hydrothermarchaeota in Hydrothermal Sediment.</title>
        <authorList>
            <person name="Zhou Z."/>
            <person name="Liu Y."/>
            <person name="Xu W."/>
            <person name="Pan J."/>
            <person name="Luo Z.H."/>
            <person name="Li M."/>
        </authorList>
    </citation>
    <scope>NUCLEOTIDE SEQUENCE [LARGE SCALE GENOMIC DNA]</scope>
    <source>
        <strain evidence="2">SpSt-465</strain>
    </source>
</reference>
<protein>
    <submittedName>
        <fullName evidence="2">NAD-dependent epimerase/dehydratase family protein</fullName>
    </submittedName>
</protein>
<feature type="domain" description="Ketoreductase" evidence="1">
    <location>
        <begin position="3"/>
        <end position="169"/>
    </location>
</feature>
<dbReference type="InterPro" id="IPR051783">
    <property type="entry name" value="NAD(P)-dependent_oxidoreduct"/>
</dbReference>